<dbReference type="InterPro" id="IPR008969">
    <property type="entry name" value="CarboxyPept-like_regulatory"/>
</dbReference>
<dbReference type="Proteomes" id="UP000249819">
    <property type="component" value="Unassembled WGS sequence"/>
</dbReference>
<sequence>MLCCWAISFTAFSQTYVLKGRIMAATTNEAVVGANIMVQSQQDSTRKFHTLANASGDFSMNLPGGDYSLQIRAFNYSPMVRTIRLVKDTGLGNIKLTDNVRQLSTVQVQGEKSTLELRTDKKIFNVGKDIVSRGGNANDILNNVPSVSVDMQGNVALRDNKNVKILINGKPSMLTQNNGLAQIPAANIEKIEVITNPSAAYEAQGSAGIINIVLKKNASQGFNAAVQAGLSSPLNNSLNVNASYKTKLFNVFANMGYRDKKLLFVEDIIRTNKKPYNELRQTNQSNLHFDNMNLYLGTDVYLNDQNTITASYYGSKVRNHDANSYLYNYFNVQGTQDSAISRFEKYREPQLFNEVELNYTRTFKQPGRKWTTYLQYDFWHDDENQDIQQSGTTPVNLITRDLESSKDIYLQSDYKLPLKKGQLDMGIRGQWRAIRSEYSAAQDGKLLDDNNNKLFYDENIYAAYTQYSRKWQKLDAQLGLRSELSQIHISDREQTVNKHKQYINLFPTLHLQYGFKNDLSLQASYSRRINRPQFWQLNTFAGLSDQRFLQRGNANMDPMYTHVVELALLKKAGKLSINPGIYYQYTTNYFGAVIEPQADGNFVKTWANMGTENRYGFEMTTTYNPFTWWRLSWDINGYGFSQRGTYAGISYAADNTTWFTTLRSSMRFPKIVNIDGSLTYRGRRQEVQVTVADSYRANIGLSKDILGDRMSVSFSVNNIFNSNIYLQEMDVAEYSLYSRSQQMGVIYTGNVVCRLNRKKGQTDRMPGDK</sequence>
<comment type="caution">
    <text evidence="6">The sequence shown here is derived from an EMBL/GenBank/DDBJ whole genome shotgun (WGS) entry which is preliminary data.</text>
</comment>
<evidence type="ECO:0000256" key="2">
    <source>
        <dbReference type="ARBA" id="ARBA00023136"/>
    </source>
</evidence>
<dbReference type="SUPFAM" id="SSF49464">
    <property type="entry name" value="Carboxypeptidase regulatory domain-like"/>
    <property type="match status" value="1"/>
</dbReference>
<dbReference type="InterPro" id="IPR041700">
    <property type="entry name" value="OMP_b-brl_3"/>
</dbReference>
<comment type="subcellular location">
    <subcellularLocation>
        <location evidence="1">Cell outer membrane</location>
    </subcellularLocation>
</comment>
<dbReference type="Gene3D" id="2.40.170.20">
    <property type="entry name" value="TonB-dependent receptor, beta-barrel domain"/>
    <property type="match status" value="1"/>
</dbReference>
<accession>A0A327VRA3</accession>
<gene>
    <name evidence="6" type="ORF">CLV59_107340</name>
</gene>
<dbReference type="PANTHER" id="PTHR40980">
    <property type="entry name" value="PLUG DOMAIN-CONTAINING PROTEIN"/>
    <property type="match status" value="1"/>
</dbReference>
<dbReference type="InterPro" id="IPR012910">
    <property type="entry name" value="Plug_dom"/>
</dbReference>
<dbReference type="GO" id="GO:0009279">
    <property type="term" value="C:cell outer membrane"/>
    <property type="evidence" value="ECO:0007669"/>
    <property type="project" value="UniProtKB-SubCell"/>
</dbReference>
<dbReference type="InterPro" id="IPR037066">
    <property type="entry name" value="Plug_dom_sf"/>
</dbReference>
<dbReference type="Pfam" id="PF14905">
    <property type="entry name" value="OMP_b-brl_3"/>
    <property type="match status" value="1"/>
</dbReference>
<reference evidence="6 7" key="1">
    <citation type="submission" date="2018-06" db="EMBL/GenBank/DDBJ databases">
        <title>Genomic Encyclopedia of Archaeal and Bacterial Type Strains, Phase II (KMG-II): from individual species to whole genera.</title>
        <authorList>
            <person name="Goeker M."/>
        </authorList>
    </citation>
    <scope>NUCLEOTIDE SEQUENCE [LARGE SCALE GENOMIC DNA]</scope>
    <source>
        <strain evidence="6 7">DSM 29821</strain>
    </source>
</reference>
<keyword evidence="3" id="KW-0998">Cell outer membrane</keyword>
<evidence type="ECO:0000259" key="5">
    <source>
        <dbReference type="Pfam" id="PF14905"/>
    </source>
</evidence>
<dbReference type="Pfam" id="PF13620">
    <property type="entry name" value="CarboxypepD_reg"/>
    <property type="match status" value="1"/>
</dbReference>
<evidence type="ECO:0000313" key="7">
    <source>
        <dbReference type="Proteomes" id="UP000249819"/>
    </source>
</evidence>
<name>A0A327VRA3_9BACT</name>
<organism evidence="6 7">
    <name type="scientific">Chitinophaga dinghuensis</name>
    <dbReference type="NCBI Taxonomy" id="1539050"/>
    <lineage>
        <taxon>Bacteria</taxon>
        <taxon>Pseudomonadati</taxon>
        <taxon>Bacteroidota</taxon>
        <taxon>Chitinophagia</taxon>
        <taxon>Chitinophagales</taxon>
        <taxon>Chitinophagaceae</taxon>
        <taxon>Chitinophaga</taxon>
    </lineage>
</organism>
<dbReference type="EMBL" id="QLMA01000007">
    <property type="protein sequence ID" value="RAJ77573.1"/>
    <property type="molecule type" value="Genomic_DNA"/>
</dbReference>
<dbReference type="AlphaFoldDB" id="A0A327VRA3"/>
<keyword evidence="2" id="KW-0472">Membrane</keyword>
<proteinExistence type="predicted"/>
<evidence type="ECO:0000256" key="1">
    <source>
        <dbReference type="ARBA" id="ARBA00004442"/>
    </source>
</evidence>
<dbReference type="Gene3D" id="2.60.40.1120">
    <property type="entry name" value="Carboxypeptidase-like, regulatory domain"/>
    <property type="match status" value="1"/>
</dbReference>
<evidence type="ECO:0000313" key="6">
    <source>
        <dbReference type="EMBL" id="RAJ77573.1"/>
    </source>
</evidence>
<evidence type="ECO:0000256" key="3">
    <source>
        <dbReference type="ARBA" id="ARBA00023237"/>
    </source>
</evidence>
<evidence type="ECO:0000259" key="4">
    <source>
        <dbReference type="Pfam" id="PF07715"/>
    </source>
</evidence>
<dbReference type="SUPFAM" id="SSF56935">
    <property type="entry name" value="Porins"/>
    <property type="match status" value="1"/>
</dbReference>
<feature type="domain" description="TonB-dependent receptor plug" evidence="4">
    <location>
        <begin position="134"/>
        <end position="208"/>
    </location>
</feature>
<keyword evidence="7" id="KW-1185">Reference proteome</keyword>
<feature type="domain" description="Outer membrane protein beta-barrel" evidence="5">
    <location>
        <begin position="361"/>
        <end position="737"/>
    </location>
</feature>
<dbReference type="Gene3D" id="2.170.130.10">
    <property type="entry name" value="TonB-dependent receptor, plug domain"/>
    <property type="match status" value="1"/>
</dbReference>
<dbReference type="Pfam" id="PF07715">
    <property type="entry name" value="Plug"/>
    <property type="match status" value="1"/>
</dbReference>
<dbReference type="PANTHER" id="PTHR40980:SF4">
    <property type="entry name" value="TONB-DEPENDENT RECEPTOR-LIKE BETA-BARREL DOMAIN-CONTAINING PROTEIN"/>
    <property type="match status" value="1"/>
</dbReference>
<dbReference type="InterPro" id="IPR036942">
    <property type="entry name" value="Beta-barrel_TonB_sf"/>
</dbReference>
<keyword evidence="6" id="KW-0675">Receptor</keyword>
<protein>
    <submittedName>
        <fullName evidence="6">Outer membrane receptor protein involved in Fe transport</fullName>
    </submittedName>
</protein>